<sequence length="714" mass="82425">MKIDSENSTKQFSDSLNVQRNQSLKQQQIFDYGANKQASNSVKVDKIEVLDLSYNKQLNSKSKQGTQISPDKQPQPHSGDNKLITERNLNIPQIQENTTQNEMIQNQQQQKQDEQSLSNDNDQPLLVQKNQRKLQSQHESLERAEFEQIRDQVKDEEYRRNQTEKTKDQIMNEIYIRPQDVEKNNRQIVESQTEEIMIVDKGGELDPITPLISQQNGYHENLLKASLQSNGQIIDTDQILKNQGAHHLYIEQDRILREQQQLYQQQLLIKTKDGNNKGGFNAQNQQFNLNYEQMGEYYKQRKQQKSINKREQKIDDAMEQILAKAFLDNLATQNQPTKNQYPNGNQKPSFFSESIVKGNIKEGMSKKNGDQNVLIDLNKFNLVTESELSMSHQNSFVGNQVILSHDRFLQDPNSWGLMFQDTNAFNNDQIHSPFQEFSRQQHLAEHHHEPIDEKQYELDLQKAIVMSQKENKGKSSNQRNLIIDSSLQKAQDQNLKEFIDEQNIKVSQYREQLPLPKQLVGVKTQQSQNNQQHNHNHLQDSHAQYYAGSLNVSPVKNVEPNNTGRRDQLKLGEIQIQLLDTEQKGSSRQAQSTPQSTQSLSQLQNSLQNKAITLKVAQHLREEDSPRMNDVDDNQTDPNIAQLDASNLNKIDEKKLSISEDTNPSSNNQDEKGKDQFDLNRNIIDNEQQSNQKGKGILKNKAKQKKNNGCCHIY</sequence>
<dbReference type="Proteomes" id="UP000039865">
    <property type="component" value="Unassembled WGS sequence"/>
</dbReference>
<dbReference type="InParanoid" id="A0A078B9S1"/>
<feature type="region of interest" description="Disordered" evidence="1">
    <location>
        <begin position="58"/>
        <end position="83"/>
    </location>
</feature>
<feature type="compositionally biased region" description="Polar residues" evidence="1">
    <location>
        <begin position="58"/>
        <end position="78"/>
    </location>
</feature>
<accession>A0A078B9S1</accession>
<evidence type="ECO:0000313" key="2">
    <source>
        <dbReference type="EMBL" id="CDW90941.1"/>
    </source>
</evidence>
<feature type="compositionally biased region" description="Basic residues" evidence="1">
    <location>
        <begin position="696"/>
        <end position="706"/>
    </location>
</feature>
<name>A0A078B9S1_STYLE</name>
<gene>
    <name evidence="2" type="primary">Contig5748.g6154</name>
    <name evidence="2" type="ORF">STYLEM_20089</name>
</gene>
<reference evidence="2 3" key="1">
    <citation type="submission" date="2014-06" db="EMBL/GenBank/DDBJ databases">
        <authorList>
            <person name="Swart Estienne"/>
        </authorList>
    </citation>
    <scope>NUCLEOTIDE SEQUENCE [LARGE SCALE GENOMIC DNA]</scope>
    <source>
        <strain evidence="2 3">130c</strain>
    </source>
</reference>
<feature type="region of interest" description="Disordered" evidence="1">
    <location>
        <begin position="102"/>
        <end position="121"/>
    </location>
</feature>
<feature type="compositionally biased region" description="Basic and acidic residues" evidence="1">
    <location>
        <begin position="669"/>
        <end position="678"/>
    </location>
</feature>
<proteinExistence type="predicted"/>
<keyword evidence="3" id="KW-1185">Reference proteome</keyword>
<feature type="region of interest" description="Disordered" evidence="1">
    <location>
        <begin position="622"/>
        <end position="714"/>
    </location>
</feature>
<feature type="compositionally biased region" description="Polar residues" evidence="1">
    <location>
        <begin position="683"/>
        <end position="693"/>
    </location>
</feature>
<feature type="compositionally biased region" description="Polar residues" evidence="1">
    <location>
        <begin position="636"/>
        <end position="649"/>
    </location>
</feature>
<organism evidence="2 3">
    <name type="scientific">Stylonychia lemnae</name>
    <name type="common">Ciliate</name>
    <dbReference type="NCBI Taxonomy" id="5949"/>
    <lineage>
        <taxon>Eukaryota</taxon>
        <taxon>Sar</taxon>
        <taxon>Alveolata</taxon>
        <taxon>Ciliophora</taxon>
        <taxon>Intramacronucleata</taxon>
        <taxon>Spirotrichea</taxon>
        <taxon>Stichotrichia</taxon>
        <taxon>Sporadotrichida</taxon>
        <taxon>Oxytrichidae</taxon>
        <taxon>Stylonychinae</taxon>
        <taxon>Stylonychia</taxon>
    </lineage>
</organism>
<evidence type="ECO:0000313" key="3">
    <source>
        <dbReference type="Proteomes" id="UP000039865"/>
    </source>
</evidence>
<dbReference type="AlphaFoldDB" id="A0A078B9S1"/>
<dbReference type="EMBL" id="CCKQ01018936">
    <property type="protein sequence ID" value="CDW90941.1"/>
    <property type="molecule type" value="Genomic_DNA"/>
</dbReference>
<feature type="region of interest" description="Disordered" evidence="1">
    <location>
        <begin position="582"/>
        <end position="604"/>
    </location>
</feature>
<protein>
    <submittedName>
        <fullName evidence="2">Uncharacterized protein</fullName>
    </submittedName>
</protein>
<feature type="compositionally biased region" description="Low complexity" evidence="1">
    <location>
        <begin position="586"/>
        <end position="604"/>
    </location>
</feature>
<evidence type="ECO:0000256" key="1">
    <source>
        <dbReference type="SAM" id="MobiDB-lite"/>
    </source>
</evidence>
<feature type="compositionally biased region" description="Polar residues" evidence="1">
    <location>
        <begin position="659"/>
        <end position="668"/>
    </location>
</feature>